<dbReference type="PANTHER" id="PTHR24567:SF74">
    <property type="entry name" value="HTH-TYPE TRANSCRIPTIONAL REGULATOR ARCR"/>
    <property type="match status" value="1"/>
</dbReference>
<dbReference type="RefSeq" id="WP_200810771.1">
    <property type="nucleotide sequence ID" value="NZ_FUWV01000007.1"/>
</dbReference>
<feature type="domain" description="Cyclic nucleotide-binding" evidence="4">
    <location>
        <begin position="14"/>
        <end position="117"/>
    </location>
</feature>
<protein>
    <submittedName>
        <fullName evidence="6">cAMP-binding domain of CRP or a regulatory subunit of cAMP-dependent protein kinases</fullName>
    </submittedName>
</protein>
<dbReference type="Pfam" id="PF00027">
    <property type="entry name" value="cNMP_binding"/>
    <property type="match status" value="1"/>
</dbReference>
<dbReference type="InterPro" id="IPR018490">
    <property type="entry name" value="cNMP-bd_dom_sf"/>
</dbReference>
<dbReference type="InterPro" id="IPR012318">
    <property type="entry name" value="HTH_CRP"/>
</dbReference>
<proteinExistence type="predicted"/>
<keyword evidence="7" id="KW-1185">Reference proteome</keyword>
<evidence type="ECO:0000313" key="6">
    <source>
        <dbReference type="EMBL" id="SJZ66173.1"/>
    </source>
</evidence>
<dbReference type="PROSITE" id="PS51063">
    <property type="entry name" value="HTH_CRP_2"/>
    <property type="match status" value="1"/>
</dbReference>
<keyword evidence="6" id="KW-0418">Kinase</keyword>
<dbReference type="GO" id="GO:0003700">
    <property type="term" value="F:DNA-binding transcription factor activity"/>
    <property type="evidence" value="ECO:0007669"/>
    <property type="project" value="TreeGrafter"/>
</dbReference>
<dbReference type="EMBL" id="FUWV01000007">
    <property type="protein sequence ID" value="SJZ66173.1"/>
    <property type="molecule type" value="Genomic_DNA"/>
</dbReference>
<dbReference type="GO" id="GO:0005829">
    <property type="term" value="C:cytosol"/>
    <property type="evidence" value="ECO:0007669"/>
    <property type="project" value="TreeGrafter"/>
</dbReference>
<dbReference type="Proteomes" id="UP000196365">
    <property type="component" value="Unassembled WGS sequence"/>
</dbReference>
<dbReference type="CDD" id="cd00092">
    <property type="entry name" value="HTH_CRP"/>
    <property type="match status" value="1"/>
</dbReference>
<dbReference type="CDD" id="cd00038">
    <property type="entry name" value="CAP_ED"/>
    <property type="match status" value="1"/>
</dbReference>
<evidence type="ECO:0000256" key="2">
    <source>
        <dbReference type="ARBA" id="ARBA00023125"/>
    </source>
</evidence>
<organism evidence="6 7">
    <name type="scientific">Garciella nitratireducens DSM 15102</name>
    <dbReference type="NCBI Taxonomy" id="1121911"/>
    <lineage>
        <taxon>Bacteria</taxon>
        <taxon>Bacillati</taxon>
        <taxon>Bacillota</taxon>
        <taxon>Clostridia</taxon>
        <taxon>Eubacteriales</taxon>
        <taxon>Eubacteriaceae</taxon>
        <taxon>Garciella</taxon>
    </lineage>
</organism>
<dbReference type="InterPro" id="IPR036388">
    <property type="entry name" value="WH-like_DNA-bd_sf"/>
</dbReference>
<dbReference type="AlphaFoldDB" id="A0A1T4MGY0"/>
<keyword evidence="6" id="KW-0808">Transferase</keyword>
<sequence>MRLKTVDNLTSFKIFSFLEKKELEFFQKYLFQRTYKKNQILFMEGDPRERFYFLVDGYVKLEKTNSEATLLYLDYVKSYDIFPIGGIFQDHFYHYSALALTDIIVYYIPTKIFEETIRSNKKLLFYIIKRMSKIMEHHENRLQMVTTNNVQERVERSIAYLIKYYGTQQENNIVIDIPMTLTEIAKLSGSSRETVSHVFKDLKKDKILSNESKNIMIYDPDYFFQKSL</sequence>
<dbReference type="Gene3D" id="2.60.120.10">
    <property type="entry name" value="Jelly Rolls"/>
    <property type="match status" value="1"/>
</dbReference>
<gene>
    <name evidence="6" type="ORF">SAMN02745973_01327</name>
</gene>
<feature type="domain" description="HTH crp-type" evidence="5">
    <location>
        <begin position="148"/>
        <end position="221"/>
    </location>
</feature>
<dbReference type="PANTHER" id="PTHR24567">
    <property type="entry name" value="CRP FAMILY TRANSCRIPTIONAL REGULATORY PROTEIN"/>
    <property type="match status" value="1"/>
</dbReference>
<evidence type="ECO:0000256" key="3">
    <source>
        <dbReference type="ARBA" id="ARBA00023163"/>
    </source>
</evidence>
<evidence type="ECO:0000313" key="7">
    <source>
        <dbReference type="Proteomes" id="UP000196365"/>
    </source>
</evidence>
<accession>A0A1T4MGY0</accession>
<dbReference type="SUPFAM" id="SSF46785">
    <property type="entry name" value="Winged helix' DNA-binding domain"/>
    <property type="match status" value="1"/>
</dbReference>
<dbReference type="Pfam" id="PF13545">
    <property type="entry name" value="HTH_Crp_2"/>
    <property type="match status" value="1"/>
</dbReference>
<keyword evidence="3" id="KW-0804">Transcription</keyword>
<dbReference type="SMART" id="SM00419">
    <property type="entry name" value="HTH_CRP"/>
    <property type="match status" value="1"/>
</dbReference>
<evidence type="ECO:0000259" key="5">
    <source>
        <dbReference type="PROSITE" id="PS51063"/>
    </source>
</evidence>
<evidence type="ECO:0000259" key="4">
    <source>
        <dbReference type="PROSITE" id="PS50042"/>
    </source>
</evidence>
<dbReference type="GO" id="GO:0016301">
    <property type="term" value="F:kinase activity"/>
    <property type="evidence" value="ECO:0007669"/>
    <property type="project" value="UniProtKB-KW"/>
</dbReference>
<keyword evidence="2" id="KW-0238">DNA-binding</keyword>
<dbReference type="GO" id="GO:0003677">
    <property type="term" value="F:DNA binding"/>
    <property type="evidence" value="ECO:0007669"/>
    <property type="project" value="UniProtKB-KW"/>
</dbReference>
<dbReference type="InterPro" id="IPR050397">
    <property type="entry name" value="Env_Response_Regulators"/>
</dbReference>
<dbReference type="SMART" id="SM00100">
    <property type="entry name" value="cNMP"/>
    <property type="match status" value="1"/>
</dbReference>
<keyword evidence="1" id="KW-0805">Transcription regulation</keyword>
<evidence type="ECO:0000256" key="1">
    <source>
        <dbReference type="ARBA" id="ARBA00023015"/>
    </source>
</evidence>
<dbReference type="InterPro" id="IPR000595">
    <property type="entry name" value="cNMP-bd_dom"/>
</dbReference>
<reference evidence="6 7" key="1">
    <citation type="submission" date="2017-02" db="EMBL/GenBank/DDBJ databases">
        <authorList>
            <person name="Peterson S.W."/>
        </authorList>
    </citation>
    <scope>NUCLEOTIDE SEQUENCE [LARGE SCALE GENOMIC DNA]</scope>
    <source>
        <strain evidence="6 7">DSM 15102</strain>
    </source>
</reference>
<dbReference type="SUPFAM" id="SSF51206">
    <property type="entry name" value="cAMP-binding domain-like"/>
    <property type="match status" value="1"/>
</dbReference>
<dbReference type="InterPro" id="IPR036390">
    <property type="entry name" value="WH_DNA-bd_sf"/>
</dbReference>
<name>A0A1T4MGY0_9FIRM</name>
<dbReference type="Gene3D" id="1.10.10.10">
    <property type="entry name" value="Winged helix-like DNA-binding domain superfamily/Winged helix DNA-binding domain"/>
    <property type="match status" value="1"/>
</dbReference>
<dbReference type="PROSITE" id="PS50042">
    <property type="entry name" value="CNMP_BINDING_3"/>
    <property type="match status" value="1"/>
</dbReference>
<dbReference type="InterPro" id="IPR014710">
    <property type="entry name" value="RmlC-like_jellyroll"/>
</dbReference>